<dbReference type="AlphaFoldDB" id="A0A1I5NIC3"/>
<sequence length="44" mass="5353">MLEKELFPWDLFYLTGNIDAYLLTKEMEQHTLEDREEHPGEKLE</sequence>
<organism evidence="1 2">
    <name type="scientific">Salibacterium halotolerans</name>
    <dbReference type="NCBI Taxonomy" id="1884432"/>
    <lineage>
        <taxon>Bacteria</taxon>
        <taxon>Bacillati</taxon>
        <taxon>Bacillota</taxon>
        <taxon>Bacilli</taxon>
        <taxon>Bacillales</taxon>
        <taxon>Bacillaceae</taxon>
    </lineage>
</organism>
<dbReference type="RefSeq" id="WP_093335289.1">
    <property type="nucleotide sequence ID" value="NZ_FOXD01000003.1"/>
</dbReference>
<dbReference type="OrthoDB" id="1650227at2"/>
<evidence type="ECO:0000313" key="1">
    <source>
        <dbReference type="EMBL" id="SFP20971.1"/>
    </source>
</evidence>
<dbReference type="InterPro" id="IPR025617">
    <property type="entry name" value="YqzL"/>
</dbReference>
<dbReference type="STRING" id="1884432.SAMN05518683_103137"/>
<name>A0A1I5NIC3_9BACI</name>
<reference evidence="2" key="1">
    <citation type="submission" date="2016-10" db="EMBL/GenBank/DDBJ databases">
        <authorList>
            <person name="Varghese N."/>
            <person name="Submissions S."/>
        </authorList>
    </citation>
    <scope>NUCLEOTIDE SEQUENCE [LARGE SCALE GENOMIC DNA]</scope>
    <source>
        <strain evidence="2">S7</strain>
    </source>
</reference>
<dbReference type="Proteomes" id="UP000198892">
    <property type="component" value="Unassembled WGS sequence"/>
</dbReference>
<gene>
    <name evidence="1" type="ORF">SAMN05518683_103137</name>
</gene>
<proteinExistence type="predicted"/>
<evidence type="ECO:0000313" key="2">
    <source>
        <dbReference type="Proteomes" id="UP000198892"/>
    </source>
</evidence>
<dbReference type="Pfam" id="PF14006">
    <property type="entry name" value="YqzL"/>
    <property type="match status" value="1"/>
</dbReference>
<accession>A0A1I5NIC3</accession>
<protein>
    <submittedName>
        <fullName evidence="1">YqzL-like protein</fullName>
    </submittedName>
</protein>
<keyword evidence="2" id="KW-1185">Reference proteome</keyword>
<dbReference type="EMBL" id="FOXD01000003">
    <property type="protein sequence ID" value="SFP20971.1"/>
    <property type="molecule type" value="Genomic_DNA"/>
</dbReference>